<dbReference type="PATRIC" id="fig|1183438.3.peg.1979"/>
<dbReference type="PANTHER" id="PTHR14136">
    <property type="entry name" value="BTB_POZ DOMAIN-CONTAINING PROTEIN KCTD9"/>
    <property type="match status" value="1"/>
</dbReference>
<sequence length="460" mass="48815">MANLQHLKILLSGTLQFAAWRKANGNLRPDLAAAILQGVNLYYADLGEADLNGANLGGANLGGANLGGASLNGANLSGANLGGADLRGADLSEADLSWADLNWADLSGANLGRADLSGSNLNWADLRGAYLGGTDLSKADLREASLSGAAYLKGVDLHGANLSGANLSRVIMNGVDLEEADLRGANLGGADLRRANLNRAKLSGANLERANLKGADLSGADLRQVRLAGCCLEEAILQGCRVYGTAAWDVKINERTDQRNLLITDVGEAAVSVDNLKIARFLHLLLDNTELKDAIDALTLKAVLILGHFSPERQSVLAALQGELRRRDHLPIVFNFAGSETQTTIETVRALAGLSRFVIADLADGRSIPAQLHTTVSELDNRAFVLIAEKSSRIHGQVENFLNRVNVVQAIFEYSSPEHLMASLVERVVASAQAWSEQLCNRHTRPITTPLLSDIASSGN</sequence>
<keyword evidence="2" id="KW-1185">Reference proteome</keyword>
<dbReference type="STRING" id="1183438.GKIL_2017"/>
<name>U5QH89_GLOK1</name>
<evidence type="ECO:0000313" key="2">
    <source>
        <dbReference type="Proteomes" id="UP000017396"/>
    </source>
</evidence>
<dbReference type="OrthoDB" id="422057at2"/>
<dbReference type="InterPro" id="IPR051082">
    <property type="entry name" value="Pentapeptide-BTB/POZ_domain"/>
</dbReference>
<dbReference type="KEGG" id="glj:GKIL_2017"/>
<organism evidence="1 2">
    <name type="scientific">Gloeobacter kilaueensis (strain ATCC BAA-2537 / CCAP 1431/1 / ULC 316 / JS1)</name>
    <dbReference type="NCBI Taxonomy" id="1183438"/>
    <lineage>
        <taxon>Bacteria</taxon>
        <taxon>Bacillati</taxon>
        <taxon>Cyanobacteriota</taxon>
        <taxon>Cyanophyceae</taxon>
        <taxon>Gloeobacterales</taxon>
        <taxon>Gloeobacteraceae</taxon>
        <taxon>Gloeobacter</taxon>
    </lineage>
</organism>
<gene>
    <name evidence="1" type="primary">pipB2</name>
    <name evidence="1" type="ORF">GKIL_2017</name>
</gene>
<accession>U5QH89</accession>
<dbReference type="eggNOG" id="COG1357">
    <property type="taxonomic scope" value="Bacteria"/>
</dbReference>
<dbReference type="Gene3D" id="2.160.20.80">
    <property type="entry name" value="E3 ubiquitin-protein ligase SopA"/>
    <property type="match status" value="2"/>
</dbReference>
<reference evidence="1 2" key="1">
    <citation type="journal article" date="2013" name="PLoS ONE">
        <title>Cultivation and Complete Genome Sequencing of Gloeobacter kilaueensis sp. nov., from a Lava Cave in Kilauea Caldera, Hawai'i.</title>
        <authorList>
            <person name="Saw J.H."/>
            <person name="Schatz M."/>
            <person name="Brown M.V."/>
            <person name="Kunkel D.D."/>
            <person name="Foster J.S."/>
            <person name="Shick H."/>
            <person name="Christensen S."/>
            <person name="Hou S."/>
            <person name="Wan X."/>
            <person name="Donachie S.P."/>
        </authorList>
    </citation>
    <scope>NUCLEOTIDE SEQUENCE [LARGE SCALE GENOMIC DNA]</scope>
    <source>
        <strain evidence="2">JS</strain>
    </source>
</reference>
<dbReference type="AlphaFoldDB" id="U5QH89"/>
<dbReference type="SUPFAM" id="SSF141571">
    <property type="entry name" value="Pentapeptide repeat-like"/>
    <property type="match status" value="2"/>
</dbReference>
<proteinExistence type="predicted"/>
<dbReference type="Proteomes" id="UP000017396">
    <property type="component" value="Chromosome"/>
</dbReference>
<dbReference type="InterPro" id="IPR001646">
    <property type="entry name" value="5peptide_repeat"/>
</dbReference>
<protein>
    <submittedName>
        <fullName evidence="1">Pentapeptide repeat-containing protein</fullName>
    </submittedName>
</protein>
<dbReference type="Pfam" id="PF00805">
    <property type="entry name" value="Pentapeptide"/>
    <property type="match status" value="3"/>
</dbReference>
<dbReference type="EMBL" id="CP003587">
    <property type="protein sequence ID" value="AGY58263.1"/>
    <property type="molecule type" value="Genomic_DNA"/>
</dbReference>
<evidence type="ECO:0000313" key="1">
    <source>
        <dbReference type="EMBL" id="AGY58263.1"/>
    </source>
</evidence>
<dbReference type="PANTHER" id="PTHR14136:SF17">
    <property type="entry name" value="BTB_POZ DOMAIN-CONTAINING PROTEIN KCTD9"/>
    <property type="match status" value="1"/>
</dbReference>
<dbReference type="RefSeq" id="WP_023173391.1">
    <property type="nucleotide sequence ID" value="NC_022600.1"/>
</dbReference>
<dbReference type="HOGENOM" id="CLU_040409_0_0_3"/>